<feature type="domain" description="HTH tetR-type" evidence="3">
    <location>
        <begin position="29"/>
        <end position="89"/>
    </location>
</feature>
<name>A0A2N7AX02_9LACO</name>
<sequence length="206" mass="24121">MYAKIKINRILGENNMKIDVTKHLTMGAKRTLKAFRVAMFELLREKDFDKITVNDICQKGEYPRATFYNYFDDKLDLLKYLWSYIAKDILSQLPDDKQNDANLIKIFNLLVQFFHENTALLANIKQSNGADSHLWHNLAGYLKHEANRIVYQNCSIDSKPSIPAKLLSRFYSDLIIGMLEWCLFEEPNIQLKIADEYLLKLLHNDL</sequence>
<organism evidence="4 5">
    <name type="scientific">Companilactobacillus nuruki</name>
    <dbReference type="NCBI Taxonomy" id="1993540"/>
    <lineage>
        <taxon>Bacteria</taxon>
        <taxon>Bacillati</taxon>
        <taxon>Bacillota</taxon>
        <taxon>Bacilli</taxon>
        <taxon>Lactobacillales</taxon>
        <taxon>Lactobacillaceae</taxon>
        <taxon>Companilactobacillus</taxon>
    </lineage>
</organism>
<dbReference type="Gene3D" id="1.10.357.10">
    <property type="entry name" value="Tetracycline Repressor, domain 2"/>
    <property type="match status" value="1"/>
</dbReference>
<dbReference type="GO" id="GO:0003677">
    <property type="term" value="F:DNA binding"/>
    <property type="evidence" value="ECO:0007669"/>
    <property type="project" value="UniProtKB-UniRule"/>
</dbReference>
<dbReference type="OrthoDB" id="9810250at2"/>
<dbReference type="PANTHER" id="PTHR43479">
    <property type="entry name" value="ACREF/ENVCD OPERON REPRESSOR-RELATED"/>
    <property type="match status" value="1"/>
</dbReference>
<gene>
    <name evidence="4" type="ORF">CBP76_02150</name>
</gene>
<comment type="caution">
    <text evidence="4">The sequence shown here is derived from an EMBL/GenBank/DDBJ whole genome shotgun (WGS) entry which is preliminary data.</text>
</comment>
<dbReference type="PANTHER" id="PTHR43479:SF7">
    <property type="entry name" value="TETR-FAMILY TRANSCRIPTIONAL REGULATOR"/>
    <property type="match status" value="1"/>
</dbReference>
<proteinExistence type="predicted"/>
<accession>A0A2N7AX02</accession>
<protein>
    <submittedName>
        <fullName evidence="4">TetR family transcriptional regulator</fullName>
    </submittedName>
</protein>
<dbReference type="PROSITE" id="PS50977">
    <property type="entry name" value="HTH_TETR_2"/>
    <property type="match status" value="1"/>
</dbReference>
<dbReference type="SUPFAM" id="SSF46689">
    <property type="entry name" value="Homeodomain-like"/>
    <property type="match status" value="1"/>
</dbReference>
<evidence type="ECO:0000259" key="3">
    <source>
        <dbReference type="PROSITE" id="PS50977"/>
    </source>
</evidence>
<feature type="DNA-binding region" description="H-T-H motif" evidence="2">
    <location>
        <begin position="52"/>
        <end position="71"/>
    </location>
</feature>
<evidence type="ECO:0000313" key="4">
    <source>
        <dbReference type="EMBL" id="PMD73308.1"/>
    </source>
</evidence>
<reference evidence="4 5" key="1">
    <citation type="submission" date="2017-05" db="EMBL/GenBank/DDBJ databases">
        <title>Lactobacillus nurukis nov., sp. nov., isolated from nuruk.</title>
        <authorList>
            <person name="Kim S.-J."/>
        </authorList>
    </citation>
    <scope>NUCLEOTIDE SEQUENCE [LARGE SCALE GENOMIC DNA]</scope>
    <source>
        <strain evidence="4 5">SYF10-1a</strain>
    </source>
</reference>
<dbReference type="Pfam" id="PF00440">
    <property type="entry name" value="TetR_N"/>
    <property type="match status" value="1"/>
</dbReference>
<evidence type="ECO:0000256" key="2">
    <source>
        <dbReference type="PROSITE-ProRule" id="PRU00335"/>
    </source>
</evidence>
<keyword evidence="1 2" id="KW-0238">DNA-binding</keyword>
<evidence type="ECO:0000256" key="1">
    <source>
        <dbReference type="ARBA" id="ARBA00023125"/>
    </source>
</evidence>
<evidence type="ECO:0000313" key="5">
    <source>
        <dbReference type="Proteomes" id="UP000235649"/>
    </source>
</evidence>
<keyword evidence="5" id="KW-1185">Reference proteome</keyword>
<dbReference type="EMBL" id="NIPR01000004">
    <property type="protein sequence ID" value="PMD73308.1"/>
    <property type="molecule type" value="Genomic_DNA"/>
</dbReference>
<dbReference type="InterPro" id="IPR009057">
    <property type="entry name" value="Homeodomain-like_sf"/>
</dbReference>
<dbReference type="InterPro" id="IPR001647">
    <property type="entry name" value="HTH_TetR"/>
</dbReference>
<dbReference type="AlphaFoldDB" id="A0A2N7AX02"/>
<dbReference type="Proteomes" id="UP000235649">
    <property type="component" value="Unassembled WGS sequence"/>
</dbReference>
<dbReference type="InterPro" id="IPR050624">
    <property type="entry name" value="HTH-type_Tx_Regulator"/>
</dbReference>